<dbReference type="EMBL" id="UPSH01000001">
    <property type="protein sequence ID" value="VBB18808.1"/>
    <property type="molecule type" value="Genomic_DNA"/>
</dbReference>
<dbReference type="InterPro" id="IPR004859">
    <property type="entry name" value="Xrn1_N"/>
</dbReference>
<reference evidence="8 9" key="1">
    <citation type="submission" date="2018-10" db="EMBL/GenBank/DDBJ databases">
        <authorList>
            <consortium name="IHU Genomes"/>
        </authorList>
    </citation>
    <scope>NUCLEOTIDE SEQUENCE [LARGE SCALE GENOMIC DNA]</scope>
    <source>
        <strain evidence="8 9">A1</strain>
    </source>
</reference>
<keyword evidence="1" id="KW-0540">Nuclease</keyword>
<keyword evidence="9" id="KW-1185">Reference proteome</keyword>
<protein>
    <submittedName>
        <fullName evidence="8">XRN 5'-3' exonuclease</fullName>
    </submittedName>
</protein>
<feature type="region of interest" description="Disordered" evidence="5">
    <location>
        <begin position="904"/>
        <end position="971"/>
    </location>
</feature>
<dbReference type="GO" id="GO:0000956">
    <property type="term" value="P:nuclear-transcribed mRNA catabolic process"/>
    <property type="evidence" value="ECO:0007669"/>
    <property type="project" value="TreeGrafter"/>
</dbReference>
<evidence type="ECO:0000256" key="4">
    <source>
        <dbReference type="ARBA" id="ARBA00038299"/>
    </source>
</evidence>
<comment type="caution">
    <text evidence="8">The sequence shown here is derived from an EMBL/GenBank/DDBJ whole genome shotgun (WGS) entry which is preliminary data.</text>
</comment>
<organism evidence="8 9">
    <name type="scientific">Yasminevirus sp. GU-2018</name>
    <dbReference type="NCBI Taxonomy" id="2420051"/>
    <lineage>
        <taxon>Viruses</taxon>
        <taxon>Varidnaviria</taxon>
        <taxon>Bamfordvirae</taxon>
        <taxon>Nucleocytoviricota</taxon>
        <taxon>Megaviricetes</taxon>
        <taxon>Imitervirales</taxon>
        <taxon>Mimiviridae</taxon>
        <taxon>Klosneuvirinae</taxon>
        <taxon>Yasminevirus</taxon>
        <taxon>Yasminevirus saudimassiliense</taxon>
    </lineage>
</organism>
<accession>A0A5K0U9W4</accession>
<keyword evidence="2" id="KW-0378">Hydrolase</keyword>
<dbReference type="InterPro" id="IPR041412">
    <property type="entry name" value="Xrn1_helical"/>
</dbReference>
<dbReference type="Pfam" id="PF17846">
    <property type="entry name" value="XRN_M"/>
    <property type="match status" value="1"/>
</dbReference>
<comment type="similarity">
    <text evidence="4">Belongs to the 5'-3' exonuclease family.</text>
</comment>
<evidence type="ECO:0000259" key="6">
    <source>
        <dbReference type="Pfam" id="PF03159"/>
    </source>
</evidence>
<dbReference type="GO" id="GO:0003723">
    <property type="term" value="F:RNA binding"/>
    <property type="evidence" value="ECO:0007669"/>
    <property type="project" value="TreeGrafter"/>
</dbReference>
<dbReference type="PANTHER" id="PTHR12341">
    <property type="entry name" value="5'-&gt;3' EXORIBONUCLEASE"/>
    <property type="match status" value="1"/>
</dbReference>
<evidence type="ECO:0000259" key="7">
    <source>
        <dbReference type="Pfam" id="PF17846"/>
    </source>
</evidence>
<gene>
    <name evidence="8" type="ORF">YASMINEVIRUS_1340</name>
</gene>
<evidence type="ECO:0000256" key="3">
    <source>
        <dbReference type="ARBA" id="ARBA00022839"/>
    </source>
</evidence>
<keyword evidence="3 8" id="KW-0269">Exonuclease</keyword>
<sequence length="1007" mass="117161">MGVVRLAKCLKLLNSLDEFKDRNSDVRNKIQGERVYMDFVSIVYKIQQAVSNELNYLLFSFYLMSYNLIDPVVLSSEKLLQMTMKYKQSVPRASEVIDSLKSLHSNLRNQKTKDTAVQTAMKELTKIVNGTEAPHTSTSDVQFIEEFKRLTRESNVMNEYVYESVIGFIVDLLTNKLANVEYVLIAFDGIPSFGKIQEQRQRRYMRHAFIEFQKTINDSGVKATDADSSEASTVQIKHDVLSVRDIYDRDHFQVDIRSAIDYVYGKYHSMDLQKNISDEINEVRKSDPVYLAKTGNKQSVVVDVIDKPYGEGEKILMDKLIQDYQVHKDTKSYVFYSPDGDSVILCLHIYIKTKVNALTVVKTFNQDPSDRHNESSQYVDIKVLYENIVKLIQKFTREEITDSEDKDRICGDFILMMNFFGNDFIHQVPTMEISSTFMDTMYIYSKFIMENDYLTFVQDDRVHINYASLIVFIKLLSEFEHMMMMDTYLSETDEKQKVMRYFGDLFPCRYLIDYRDNVTEIKKELHNKIKGTSVTVDDVKQMVLESIDKLNQIATVTNKKYGDIWTKIEVKNPYDYATKIVGNPHMLVSKYPRFIFHIRSKKKKDEEEIDELVKLIEKDLLAHGTPIDLDAVDESHESSVKNFSFEYSNIRLLTPHEQMPTTANDINIYLLEWRSGRWMHVLNGYSFEIGYDWKKGTPKKIEQEMKRYQYDVLGMNNTQMNRMILDYLRTLSWMVDYYMNTDYESTSTEISTWSFNYDRSPFISHIANYLSTISDTDLKSIMKNLYTRTLVPTENYLKSDRHRFYIYPQSTQIIERIPKEYKQYFPDMNLSIKKSVEQFNSLAEGGDSKKVNKDDRFFDCRMCPYFSKCVFKSDHLTFKELMSLDVSNILQYKILKRPVHLSGGSTNGSVNSSANSASLNISSTPNTPNRSSIKVDATPRQYIVRDSQGNLVRKSGVQPSGGNVNRGFKNDRRVVIKNRTLKVQDKSQDKSNDLTNQAFSSSSHIEI</sequence>
<feature type="domain" description="Xrn1 helical" evidence="7">
    <location>
        <begin position="405"/>
        <end position="488"/>
    </location>
</feature>
<proteinExistence type="inferred from homology"/>
<feature type="compositionally biased region" description="Polar residues" evidence="5">
    <location>
        <begin position="993"/>
        <end position="1007"/>
    </location>
</feature>
<evidence type="ECO:0000313" key="8">
    <source>
        <dbReference type="EMBL" id="VBB18808.1"/>
    </source>
</evidence>
<dbReference type="Proteomes" id="UP000594342">
    <property type="component" value="Unassembled WGS sequence"/>
</dbReference>
<feature type="region of interest" description="Disordered" evidence="5">
    <location>
        <begin position="984"/>
        <end position="1007"/>
    </location>
</feature>
<feature type="compositionally biased region" description="Low complexity" evidence="5">
    <location>
        <begin position="904"/>
        <end position="924"/>
    </location>
</feature>
<dbReference type="Pfam" id="PF03159">
    <property type="entry name" value="XRN_N"/>
    <property type="match status" value="1"/>
</dbReference>
<dbReference type="GO" id="GO:0004534">
    <property type="term" value="F:5'-3' RNA exonuclease activity"/>
    <property type="evidence" value="ECO:0007669"/>
    <property type="project" value="TreeGrafter"/>
</dbReference>
<evidence type="ECO:0000256" key="2">
    <source>
        <dbReference type="ARBA" id="ARBA00022801"/>
    </source>
</evidence>
<dbReference type="InterPro" id="IPR027073">
    <property type="entry name" value="5_3_exoribonuclease"/>
</dbReference>
<evidence type="ECO:0000256" key="1">
    <source>
        <dbReference type="ARBA" id="ARBA00022722"/>
    </source>
</evidence>
<dbReference type="PANTHER" id="PTHR12341:SF7">
    <property type="entry name" value="5'-3' EXORIBONUCLEASE 1"/>
    <property type="match status" value="1"/>
</dbReference>
<feature type="domain" description="Xrn1 N-terminal" evidence="6">
    <location>
        <begin position="155"/>
        <end position="350"/>
    </location>
</feature>
<evidence type="ECO:0000256" key="5">
    <source>
        <dbReference type="SAM" id="MobiDB-lite"/>
    </source>
</evidence>
<evidence type="ECO:0000313" key="9">
    <source>
        <dbReference type="Proteomes" id="UP000594342"/>
    </source>
</evidence>
<name>A0A5K0U9W4_9VIRU</name>